<dbReference type="SUPFAM" id="SSF102405">
    <property type="entry name" value="MCP/YpsA-like"/>
    <property type="match status" value="1"/>
</dbReference>
<dbReference type="Proteomes" id="UP000580856">
    <property type="component" value="Unassembled WGS sequence"/>
</dbReference>
<gene>
    <name evidence="5" type="ORF">GGQ74_003117</name>
</gene>
<feature type="domain" description="Smf/DprA SLOG" evidence="3">
    <location>
        <begin position="83"/>
        <end position="290"/>
    </location>
</feature>
<proteinExistence type="inferred from homology"/>
<dbReference type="Gene3D" id="3.40.50.450">
    <property type="match status" value="1"/>
</dbReference>
<organism evidence="5 6">
    <name type="scientific">Desulfobaculum xiamenense</name>
    <dbReference type="NCBI Taxonomy" id="995050"/>
    <lineage>
        <taxon>Bacteria</taxon>
        <taxon>Pseudomonadati</taxon>
        <taxon>Thermodesulfobacteriota</taxon>
        <taxon>Desulfovibrionia</taxon>
        <taxon>Desulfovibrionales</taxon>
        <taxon>Desulfovibrionaceae</taxon>
        <taxon>Desulfobaculum</taxon>
    </lineage>
</organism>
<name>A0A846QV34_9BACT</name>
<evidence type="ECO:0000256" key="2">
    <source>
        <dbReference type="SAM" id="MobiDB-lite"/>
    </source>
</evidence>
<dbReference type="InterPro" id="IPR041614">
    <property type="entry name" value="DprA_WH"/>
</dbReference>
<dbReference type="PANTHER" id="PTHR43022:SF1">
    <property type="entry name" value="PROTEIN SMF"/>
    <property type="match status" value="1"/>
</dbReference>
<keyword evidence="6" id="KW-1185">Reference proteome</keyword>
<evidence type="ECO:0000259" key="4">
    <source>
        <dbReference type="Pfam" id="PF17782"/>
    </source>
</evidence>
<reference evidence="5 6" key="1">
    <citation type="submission" date="2020-03" db="EMBL/GenBank/DDBJ databases">
        <title>Genomic Encyclopedia of Type Strains, Phase IV (KMG-IV): sequencing the most valuable type-strain genomes for metagenomic binning, comparative biology and taxonomic classification.</title>
        <authorList>
            <person name="Goeker M."/>
        </authorList>
    </citation>
    <scope>NUCLEOTIDE SEQUENCE [LARGE SCALE GENOMIC DNA]</scope>
    <source>
        <strain evidence="5 6">DSM 24233</strain>
    </source>
</reference>
<sequence length="421" mass="45298">MTEEQLAEYRASLALRHCRHVGPRTCRRLLGRYGSARDAVEQVRSWVAHKVASARQVEQFVGGTWAEAADAEHEAARVLRQRVLLYTDPRYPEALRQLPDPPLFLYYQGRIELLSGPSVAVVGSRNCSAAGIAHARRICAELSEAGLTVVSGMAWGIDRQAHLAGLEGPGSSVAVLGTGLDRTYPAENADVRRLLEERGLLVSEFAPGTAPEARNFPYRNRIVSGLSLGVVVVEAASRSGSRITARMALEQGREVYAVSGPEGQASFEGCRELLDEGAQRVSRASEIILDLAPLIRAGLDAAPPRKAMRRGATPARRRVARQAELPVAAQPLPDLSGPSADVQSADAQPAATRPVAPAASVPPLDGDERVVAELLAAHERMHIDDISRALGWDAARTSRTLLLLEVQGVVCQWAGMEYSLG</sequence>
<dbReference type="Gene3D" id="1.10.10.10">
    <property type="entry name" value="Winged helix-like DNA-binding domain superfamily/Winged helix DNA-binding domain"/>
    <property type="match status" value="1"/>
</dbReference>
<comment type="similarity">
    <text evidence="1">Belongs to the DprA/Smf family.</text>
</comment>
<dbReference type="InterPro" id="IPR057666">
    <property type="entry name" value="DrpA_SLOG"/>
</dbReference>
<evidence type="ECO:0000313" key="5">
    <source>
        <dbReference type="EMBL" id="NJB69415.1"/>
    </source>
</evidence>
<dbReference type="GO" id="GO:0009294">
    <property type="term" value="P:DNA-mediated transformation"/>
    <property type="evidence" value="ECO:0007669"/>
    <property type="project" value="InterPro"/>
</dbReference>
<dbReference type="AlphaFoldDB" id="A0A846QV34"/>
<comment type="caution">
    <text evidence="5">The sequence shown here is derived from an EMBL/GenBank/DDBJ whole genome shotgun (WGS) entry which is preliminary data.</text>
</comment>
<dbReference type="Pfam" id="PF17782">
    <property type="entry name" value="WHD_DprA"/>
    <property type="match status" value="1"/>
</dbReference>
<feature type="domain" description="DprA winged helix" evidence="4">
    <location>
        <begin position="356"/>
        <end position="415"/>
    </location>
</feature>
<feature type="region of interest" description="Disordered" evidence="2">
    <location>
        <begin position="327"/>
        <end position="364"/>
    </location>
</feature>
<dbReference type="EMBL" id="JAATJA010000005">
    <property type="protein sequence ID" value="NJB69415.1"/>
    <property type="molecule type" value="Genomic_DNA"/>
</dbReference>
<dbReference type="PANTHER" id="PTHR43022">
    <property type="entry name" value="PROTEIN SMF"/>
    <property type="match status" value="1"/>
</dbReference>
<protein>
    <submittedName>
        <fullName evidence="5">DNA processing protein</fullName>
    </submittedName>
</protein>
<dbReference type="InterPro" id="IPR003488">
    <property type="entry name" value="DprA"/>
</dbReference>
<evidence type="ECO:0000259" key="3">
    <source>
        <dbReference type="Pfam" id="PF02481"/>
    </source>
</evidence>
<dbReference type="InterPro" id="IPR036388">
    <property type="entry name" value="WH-like_DNA-bd_sf"/>
</dbReference>
<dbReference type="Pfam" id="PF21102">
    <property type="entry name" value="DprA_N"/>
    <property type="match status" value="1"/>
</dbReference>
<accession>A0A846QV34</accession>
<dbReference type="NCBIfam" id="TIGR00732">
    <property type="entry name" value="dprA"/>
    <property type="match status" value="1"/>
</dbReference>
<dbReference type="RefSeq" id="WP_167942504.1">
    <property type="nucleotide sequence ID" value="NZ_JAATJA010000005.1"/>
</dbReference>
<evidence type="ECO:0000256" key="1">
    <source>
        <dbReference type="ARBA" id="ARBA00006525"/>
    </source>
</evidence>
<evidence type="ECO:0000313" key="6">
    <source>
        <dbReference type="Proteomes" id="UP000580856"/>
    </source>
</evidence>
<dbReference type="Pfam" id="PF02481">
    <property type="entry name" value="DNA_processg_A"/>
    <property type="match status" value="1"/>
</dbReference>